<gene>
    <name evidence="5" type="primary">20349602</name>
    <name evidence="4" type="ORF">GGTG_09144</name>
</gene>
<evidence type="ECO:0000256" key="1">
    <source>
        <dbReference type="ARBA" id="ARBA00007009"/>
    </source>
</evidence>
<dbReference type="VEuPathDB" id="FungiDB:GGTG_09144"/>
<evidence type="ECO:0000313" key="6">
    <source>
        <dbReference type="Proteomes" id="UP000006039"/>
    </source>
</evidence>
<name>J3P6K3_GAET3</name>
<reference evidence="4" key="3">
    <citation type="submission" date="2010-09" db="EMBL/GenBank/DDBJ databases">
        <title>Annotation of Gaeumannomyces graminis var. tritici R3-111a-1.</title>
        <authorList>
            <consortium name="The Broad Institute Genome Sequencing Platform"/>
            <person name="Ma L.-J."/>
            <person name="Dead R."/>
            <person name="Young S.K."/>
            <person name="Zeng Q."/>
            <person name="Gargeya S."/>
            <person name="Fitzgerald M."/>
            <person name="Haas B."/>
            <person name="Abouelleil A."/>
            <person name="Alvarado L."/>
            <person name="Arachchi H.M."/>
            <person name="Berlin A."/>
            <person name="Brown A."/>
            <person name="Chapman S.B."/>
            <person name="Chen Z."/>
            <person name="Dunbar C."/>
            <person name="Freedman E."/>
            <person name="Gearin G."/>
            <person name="Gellesch M."/>
            <person name="Goldberg J."/>
            <person name="Griggs A."/>
            <person name="Gujja S."/>
            <person name="Heiman D."/>
            <person name="Howarth C."/>
            <person name="Larson L."/>
            <person name="Lui A."/>
            <person name="MacDonald P.J.P."/>
            <person name="Mehta T."/>
            <person name="Montmayeur A."/>
            <person name="Murphy C."/>
            <person name="Neiman D."/>
            <person name="Pearson M."/>
            <person name="Priest M."/>
            <person name="Roberts A."/>
            <person name="Saif S."/>
            <person name="Shea T."/>
            <person name="Shenoy N."/>
            <person name="Sisk P."/>
            <person name="Stolte C."/>
            <person name="Sykes S."/>
            <person name="Yandava C."/>
            <person name="Wortman J."/>
            <person name="Nusbaum C."/>
            <person name="Birren B."/>
        </authorList>
    </citation>
    <scope>NUCLEOTIDE SEQUENCE</scope>
    <source>
        <strain evidence="4">R3-111a-1</strain>
    </source>
</reference>
<evidence type="ECO:0000313" key="4">
    <source>
        <dbReference type="EMBL" id="EJT72278.1"/>
    </source>
</evidence>
<dbReference type="InterPro" id="IPR029063">
    <property type="entry name" value="SAM-dependent_MTases_sf"/>
</dbReference>
<dbReference type="EnsemblFungi" id="EJT72278">
    <property type="protein sequence ID" value="EJT72278"/>
    <property type="gene ID" value="GGTG_09144"/>
</dbReference>
<organism evidence="4">
    <name type="scientific">Gaeumannomyces tritici (strain R3-111a-1)</name>
    <name type="common">Wheat and barley take-all root rot fungus</name>
    <name type="synonym">Gaeumannomyces graminis var. tritici</name>
    <dbReference type="NCBI Taxonomy" id="644352"/>
    <lineage>
        <taxon>Eukaryota</taxon>
        <taxon>Fungi</taxon>
        <taxon>Dikarya</taxon>
        <taxon>Ascomycota</taxon>
        <taxon>Pezizomycotina</taxon>
        <taxon>Sordariomycetes</taxon>
        <taxon>Sordariomycetidae</taxon>
        <taxon>Magnaporthales</taxon>
        <taxon>Magnaporthaceae</taxon>
        <taxon>Gaeumannomyces</taxon>
    </lineage>
</organism>
<evidence type="ECO:0000256" key="2">
    <source>
        <dbReference type="ARBA" id="ARBA00022679"/>
    </source>
</evidence>
<keyword evidence="3" id="KW-0949">S-adenosyl-L-methionine</keyword>
<dbReference type="GO" id="GO:0030418">
    <property type="term" value="P:nicotianamine biosynthetic process"/>
    <property type="evidence" value="ECO:0007669"/>
    <property type="project" value="InterPro"/>
</dbReference>
<reference evidence="4" key="2">
    <citation type="submission" date="2010-07" db="EMBL/GenBank/DDBJ databases">
        <authorList>
            <consortium name="The Broad Institute Genome Sequencing Platform"/>
            <consortium name="Broad Institute Genome Sequencing Center for Infectious Disease"/>
            <person name="Ma L.-J."/>
            <person name="Dead R."/>
            <person name="Young S."/>
            <person name="Zeng Q."/>
            <person name="Koehrsen M."/>
            <person name="Alvarado L."/>
            <person name="Berlin A."/>
            <person name="Chapman S.B."/>
            <person name="Chen Z."/>
            <person name="Freedman E."/>
            <person name="Gellesch M."/>
            <person name="Goldberg J."/>
            <person name="Griggs A."/>
            <person name="Gujja S."/>
            <person name="Heilman E.R."/>
            <person name="Heiman D."/>
            <person name="Hepburn T."/>
            <person name="Howarth C."/>
            <person name="Jen D."/>
            <person name="Larson L."/>
            <person name="Mehta T."/>
            <person name="Neiman D."/>
            <person name="Pearson M."/>
            <person name="Roberts A."/>
            <person name="Saif S."/>
            <person name="Shea T."/>
            <person name="Shenoy N."/>
            <person name="Sisk P."/>
            <person name="Stolte C."/>
            <person name="Sykes S."/>
            <person name="Walk T."/>
            <person name="White J."/>
            <person name="Yandava C."/>
            <person name="Haas B."/>
            <person name="Nusbaum C."/>
            <person name="Birren B."/>
        </authorList>
    </citation>
    <scope>NUCLEOTIDE SEQUENCE</scope>
    <source>
        <strain evidence="4">R3-111a-1</strain>
    </source>
</reference>
<evidence type="ECO:0000256" key="3">
    <source>
        <dbReference type="ARBA" id="ARBA00022691"/>
    </source>
</evidence>
<accession>J3P6K3</accession>
<dbReference type="PROSITE" id="PS51142">
    <property type="entry name" value="NAS"/>
    <property type="match status" value="1"/>
</dbReference>
<evidence type="ECO:0000313" key="5">
    <source>
        <dbReference type="EnsemblFungi" id="EJT72278"/>
    </source>
</evidence>
<reference evidence="5" key="4">
    <citation type="journal article" date="2015" name="G3 (Bethesda)">
        <title>Genome sequences of three phytopathogenic species of the Magnaporthaceae family of fungi.</title>
        <authorList>
            <person name="Okagaki L.H."/>
            <person name="Nunes C.C."/>
            <person name="Sailsbery J."/>
            <person name="Clay B."/>
            <person name="Brown D."/>
            <person name="John T."/>
            <person name="Oh Y."/>
            <person name="Young N."/>
            <person name="Fitzgerald M."/>
            <person name="Haas B.J."/>
            <person name="Zeng Q."/>
            <person name="Young S."/>
            <person name="Adiconis X."/>
            <person name="Fan L."/>
            <person name="Levin J.Z."/>
            <person name="Mitchell T.K."/>
            <person name="Okubara P.A."/>
            <person name="Farman M.L."/>
            <person name="Kohn L.M."/>
            <person name="Birren B."/>
            <person name="Ma L.-J."/>
            <person name="Dean R.A."/>
        </authorList>
    </citation>
    <scope>NUCLEOTIDE SEQUENCE</scope>
    <source>
        <strain evidence="5">R3-111a-1</strain>
    </source>
</reference>
<dbReference type="RefSeq" id="XP_009225252.1">
    <property type="nucleotide sequence ID" value="XM_009226988.1"/>
</dbReference>
<dbReference type="OrthoDB" id="1858069at2759"/>
<dbReference type="HOGENOM" id="CLU_031919_1_0_1"/>
<dbReference type="STRING" id="644352.J3P6K3"/>
<keyword evidence="2" id="KW-0808">Transferase</keyword>
<dbReference type="Gene3D" id="3.40.50.150">
    <property type="entry name" value="Vaccinia Virus protein VP39"/>
    <property type="match status" value="1"/>
</dbReference>
<reference evidence="5" key="5">
    <citation type="submission" date="2018-04" db="UniProtKB">
        <authorList>
            <consortium name="EnsemblFungi"/>
        </authorList>
    </citation>
    <scope>IDENTIFICATION</scope>
    <source>
        <strain evidence="5">R3-111a-1</strain>
    </source>
</reference>
<dbReference type="eggNOG" id="ENOG502QTU6">
    <property type="taxonomic scope" value="Eukaryota"/>
</dbReference>
<dbReference type="Pfam" id="PF03059">
    <property type="entry name" value="NAS"/>
    <property type="match status" value="1"/>
</dbReference>
<dbReference type="Proteomes" id="UP000006039">
    <property type="component" value="Unassembled WGS sequence"/>
</dbReference>
<proteinExistence type="inferred from homology"/>
<sequence>MSPTPAKPTCRPSKGSRLVAETARDAAGQIVESHAALTKESSLAPSASVNAILSSLVKLCSEIHDHNTVDLILQDERVTSILPELRRFCAESEFLLERHWAEWVQSDEASDLIPDPWDRLCKFPYYSNYVELVRIELAALFTVLPSAPTRIAYVGSGPMPLTSICITLALTGGGGSPWGAWDGPPAPLEVLNIDCDDDALRLSREMARQLGLTGQGMGFARADAKDFDLDLSGYQVVYLAALVGSTNEEKERCIVNVASRMDPGAVILTRSAWGLRKCLYPELQISRPALLQCLDICLVVHPYGAVVNSVMVARVKGRHA</sequence>
<dbReference type="GO" id="GO:0030410">
    <property type="term" value="F:nicotianamine synthase activity"/>
    <property type="evidence" value="ECO:0007669"/>
    <property type="project" value="InterPro"/>
</dbReference>
<dbReference type="PANTHER" id="PTHR32266:SF12">
    <property type="entry name" value="NICOTIANAMINE SYNTHASE 3"/>
    <property type="match status" value="1"/>
</dbReference>
<comment type="similarity">
    <text evidence="1">Belongs to the nicotianamine synthase (NAS)-like family.</text>
</comment>
<dbReference type="SUPFAM" id="SSF53335">
    <property type="entry name" value="S-adenosyl-L-methionine-dependent methyltransferases"/>
    <property type="match status" value="1"/>
</dbReference>
<dbReference type="GeneID" id="20349602"/>
<dbReference type="EMBL" id="GL385399">
    <property type="protein sequence ID" value="EJT72278.1"/>
    <property type="molecule type" value="Genomic_DNA"/>
</dbReference>
<dbReference type="InterPro" id="IPR004298">
    <property type="entry name" value="Nicotian_synth"/>
</dbReference>
<reference evidence="6" key="1">
    <citation type="submission" date="2010-07" db="EMBL/GenBank/DDBJ databases">
        <title>The genome sequence of Gaeumannomyces graminis var. tritici strain R3-111a-1.</title>
        <authorList>
            <consortium name="The Broad Institute Genome Sequencing Platform"/>
            <person name="Ma L.-J."/>
            <person name="Dead R."/>
            <person name="Young S."/>
            <person name="Zeng Q."/>
            <person name="Koehrsen M."/>
            <person name="Alvarado L."/>
            <person name="Berlin A."/>
            <person name="Chapman S.B."/>
            <person name="Chen Z."/>
            <person name="Freedman E."/>
            <person name="Gellesch M."/>
            <person name="Goldberg J."/>
            <person name="Griggs A."/>
            <person name="Gujja S."/>
            <person name="Heilman E.R."/>
            <person name="Heiman D."/>
            <person name="Hepburn T."/>
            <person name="Howarth C."/>
            <person name="Jen D."/>
            <person name="Larson L."/>
            <person name="Mehta T."/>
            <person name="Neiman D."/>
            <person name="Pearson M."/>
            <person name="Roberts A."/>
            <person name="Saif S."/>
            <person name="Shea T."/>
            <person name="Shenoy N."/>
            <person name="Sisk P."/>
            <person name="Stolte C."/>
            <person name="Sykes S."/>
            <person name="Walk T."/>
            <person name="White J."/>
            <person name="Yandava C."/>
            <person name="Haas B."/>
            <person name="Nusbaum C."/>
            <person name="Birren B."/>
        </authorList>
    </citation>
    <scope>NUCLEOTIDE SEQUENCE [LARGE SCALE GENOMIC DNA]</scope>
    <source>
        <strain evidence="6">R3-111a-1</strain>
    </source>
</reference>
<dbReference type="AlphaFoldDB" id="J3P6K3"/>
<dbReference type="PANTHER" id="PTHR32266">
    <property type="entry name" value="NICOTIANAMINE SYNTHASE 3"/>
    <property type="match status" value="1"/>
</dbReference>
<keyword evidence="6" id="KW-1185">Reference proteome</keyword>
<protein>
    <submittedName>
        <fullName evidence="4">Nicotianamine synthase 3</fullName>
    </submittedName>
</protein>